<reference evidence="3 4" key="1">
    <citation type="submission" date="2014-07" db="EMBL/GenBank/DDBJ databases">
        <authorList>
            <person name="McCorrison J."/>
            <person name="Sanka R."/>
            <person name="Torralba M."/>
            <person name="Gillis M."/>
            <person name="Haft D.H."/>
            <person name="Methe B."/>
            <person name="Sutton G."/>
            <person name="Nelson K.E."/>
        </authorList>
    </citation>
    <scope>NUCLEOTIDE SEQUENCE [LARGE SCALE GENOMIC DNA]</scope>
    <source>
        <strain evidence="3 4">DNF00320</strain>
    </source>
</reference>
<comment type="caution">
    <text evidence="3">The sequence shown here is derived from an EMBL/GenBank/DDBJ whole genome shotgun (WGS) entry which is preliminary data.</text>
</comment>
<dbReference type="AlphaFoldDB" id="A0A096AG79"/>
<dbReference type="InterPro" id="IPR041497">
    <property type="entry name" value="Thump-like"/>
</dbReference>
<protein>
    <submittedName>
        <fullName evidence="3">DNA methyltransferase</fullName>
    </submittedName>
</protein>
<evidence type="ECO:0000259" key="2">
    <source>
        <dbReference type="Pfam" id="PF22013"/>
    </source>
</evidence>
<dbReference type="Gene3D" id="3.40.50.150">
    <property type="entry name" value="Vaccinia Virus protein VP39"/>
    <property type="match status" value="1"/>
</dbReference>
<dbReference type="OrthoDB" id="1000417at2"/>
<dbReference type="InterPro" id="IPR029063">
    <property type="entry name" value="SAM-dependent_MTases_sf"/>
</dbReference>
<dbReference type="RefSeq" id="WP_036865714.1">
    <property type="nucleotide sequence ID" value="NZ_JRNQ01000002.1"/>
</dbReference>
<dbReference type="Proteomes" id="UP000029525">
    <property type="component" value="Unassembled WGS sequence"/>
</dbReference>
<dbReference type="GO" id="GO:0032259">
    <property type="term" value="P:methylation"/>
    <property type="evidence" value="ECO:0007669"/>
    <property type="project" value="UniProtKB-KW"/>
</dbReference>
<keyword evidence="3" id="KW-0808">Transferase</keyword>
<organism evidence="3 4">
    <name type="scientific">Prevotella bivia DNF00320</name>
    <dbReference type="NCBI Taxonomy" id="1401068"/>
    <lineage>
        <taxon>Bacteria</taxon>
        <taxon>Pseudomonadati</taxon>
        <taxon>Bacteroidota</taxon>
        <taxon>Bacteroidia</taxon>
        <taxon>Bacteroidales</taxon>
        <taxon>Prevotellaceae</taxon>
        <taxon>Prevotella</taxon>
    </lineage>
</organism>
<name>A0A096AG79_9BACT</name>
<dbReference type="EMBL" id="JRNQ01000002">
    <property type="protein sequence ID" value="KGF45890.1"/>
    <property type="molecule type" value="Genomic_DNA"/>
</dbReference>
<feature type="domain" description="PG-1098 ferredoxin-like" evidence="2">
    <location>
        <begin position="306"/>
        <end position="349"/>
    </location>
</feature>
<gene>
    <name evidence="3" type="ORF">HMPREF0647_00355</name>
</gene>
<dbReference type="Pfam" id="PF18096">
    <property type="entry name" value="Thump_like"/>
    <property type="match status" value="1"/>
</dbReference>
<dbReference type="Gene3D" id="1.10.10.1110">
    <property type="entry name" value="Methyltransferase PG1098, N-terminal domain"/>
    <property type="match status" value="1"/>
</dbReference>
<proteinExistence type="predicted"/>
<evidence type="ECO:0000259" key="1">
    <source>
        <dbReference type="Pfam" id="PF18096"/>
    </source>
</evidence>
<evidence type="ECO:0000313" key="3">
    <source>
        <dbReference type="EMBL" id="KGF45890.1"/>
    </source>
</evidence>
<evidence type="ECO:0000313" key="4">
    <source>
        <dbReference type="Proteomes" id="UP000029525"/>
    </source>
</evidence>
<feature type="domain" description="THUMP-like" evidence="1">
    <location>
        <begin position="350"/>
        <end position="419"/>
    </location>
</feature>
<keyword evidence="3" id="KW-0489">Methyltransferase</keyword>
<accession>A0A096AG79</accession>
<dbReference type="Pfam" id="PF22013">
    <property type="entry name" value="PG_1098_Fer"/>
    <property type="match status" value="1"/>
</dbReference>
<dbReference type="SUPFAM" id="SSF53335">
    <property type="entry name" value="S-adenosyl-L-methionine-dependent methyltransferases"/>
    <property type="match status" value="1"/>
</dbReference>
<dbReference type="GO" id="GO:0008168">
    <property type="term" value="F:methyltransferase activity"/>
    <property type="evidence" value="ECO:0007669"/>
    <property type="project" value="UniProtKB-KW"/>
</dbReference>
<sequence length="425" mass="47405">MSIIHPNCDKTRKFITAHLTDDIRTLALKASSNKDIDLPFALNQISGWQKARTKLPSWAATEGLIYPPHLSMEQCSSESTALYKARLVQRLMSCFSNSLPPQATSLIDLTGGFGVDFSFMARAFDKAVYVEQQEKLCLVAQNNFPLFGYEHTDIQIVNGDGISYLHQTEAATIIFLDPARRDDCGGKTVFIADCTPDVLSVEAELLSKSQYLVLKLSPMLDWHKAVDDLNQLGNVVREVHILSVKNECKELLLVLQAEEKANFSNTENSPLRLFCVNDDQLVSFPFRASQTANIRVFIDDLVPDMYLYEPNASLMKAGCFGVITQQYPVSALAPNSHLFISTNEIADFPGRSFQISAISSMNKKELKRILADITQANIAVRNFPLSVANLRKRLKLRDGGTCYLFATTLQNGEHTLLRCVKIGNK</sequence>
<dbReference type="InterPro" id="IPR054168">
    <property type="entry name" value="PG_1098_Fer"/>
</dbReference>